<protein>
    <submittedName>
        <fullName evidence="1">Uncharacterized protein</fullName>
    </submittedName>
</protein>
<accession>A0ACD3A0I6</accession>
<organism evidence="1 2">
    <name type="scientific">Pluteus cervinus</name>
    <dbReference type="NCBI Taxonomy" id="181527"/>
    <lineage>
        <taxon>Eukaryota</taxon>
        <taxon>Fungi</taxon>
        <taxon>Dikarya</taxon>
        <taxon>Basidiomycota</taxon>
        <taxon>Agaricomycotina</taxon>
        <taxon>Agaricomycetes</taxon>
        <taxon>Agaricomycetidae</taxon>
        <taxon>Agaricales</taxon>
        <taxon>Pluteineae</taxon>
        <taxon>Pluteaceae</taxon>
        <taxon>Pluteus</taxon>
    </lineage>
</organism>
<dbReference type="Proteomes" id="UP000308600">
    <property type="component" value="Unassembled WGS sequence"/>
</dbReference>
<evidence type="ECO:0000313" key="1">
    <source>
        <dbReference type="EMBL" id="TFK59363.1"/>
    </source>
</evidence>
<sequence length="189" mass="21888">MLTLLKNSLWDTRDSSLAQALFHWDLPSTPSEVTSQSTAVTDDHLSGESDGSDVDICSDEQLHEELSRDVMKMYEEVFIATPEWLDDFLHVCSSPTHRGSFESARFSPGEVVYQYIPQRDIRVRRFGRVYPPFIKPRGWVKYRHSKCLSLSAARDLVDRDFTGLDYFGIKDDVWCKWVWDVMDTLNRGD</sequence>
<name>A0ACD3A0I6_9AGAR</name>
<gene>
    <name evidence="1" type="ORF">BDN72DRAFT_966093</name>
</gene>
<proteinExistence type="predicted"/>
<evidence type="ECO:0000313" key="2">
    <source>
        <dbReference type="Proteomes" id="UP000308600"/>
    </source>
</evidence>
<reference evidence="1 2" key="1">
    <citation type="journal article" date="2019" name="Nat. Ecol. Evol.">
        <title>Megaphylogeny resolves global patterns of mushroom evolution.</title>
        <authorList>
            <person name="Varga T."/>
            <person name="Krizsan K."/>
            <person name="Foldi C."/>
            <person name="Dima B."/>
            <person name="Sanchez-Garcia M."/>
            <person name="Sanchez-Ramirez S."/>
            <person name="Szollosi G.J."/>
            <person name="Szarkandi J.G."/>
            <person name="Papp V."/>
            <person name="Albert L."/>
            <person name="Andreopoulos W."/>
            <person name="Angelini C."/>
            <person name="Antonin V."/>
            <person name="Barry K.W."/>
            <person name="Bougher N.L."/>
            <person name="Buchanan P."/>
            <person name="Buyck B."/>
            <person name="Bense V."/>
            <person name="Catcheside P."/>
            <person name="Chovatia M."/>
            <person name="Cooper J."/>
            <person name="Damon W."/>
            <person name="Desjardin D."/>
            <person name="Finy P."/>
            <person name="Geml J."/>
            <person name="Haridas S."/>
            <person name="Hughes K."/>
            <person name="Justo A."/>
            <person name="Karasinski D."/>
            <person name="Kautmanova I."/>
            <person name="Kiss B."/>
            <person name="Kocsube S."/>
            <person name="Kotiranta H."/>
            <person name="LaButti K.M."/>
            <person name="Lechner B.E."/>
            <person name="Liimatainen K."/>
            <person name="Lipzen A."/>
            <person name="Lukacs Z."/>
            <person name="Mihaltcheva S."/>
            <person name="Morgado L.N."/>
            <person name="Niskanen T."/>
            <person name="Noordeloos M.E."/>
            <person name="Ohm R.A."/>
            <person name="Ortiz-Santana B."/>
            <person name="Ovrebo C."/>
            <person name="Racz N."/>
            <person name="Riley R."/>
            <person name="Savchenko A."/>
            <person name="Shiryaev A."/>
            <person name="Soop K."/>
            <person name="Spirin V."/>
            <person name="Szebenyi C."/>
            <person name="Tomsovsky M."/>
            <person name="Tulloss R.E."/>
            <person name="Uehling J."/>
            <person name="Grigoriev I.V."/>
            <person name="Vagvolgyi C."/>
            <person name="Papp T."/>
            <person name="Martin F.M."/>
            <person name="Miettinen O."/>
            <person name="Hibbett D.S."/>
            <person name="Nagy L.G."/>
        </authorList>
    </citation>
    <scope>NUCLEOTIDE SEQUENCE [LARGE SCALE GENOMIC DNA]</scope>
    <source>
        <strain evidence="1 2">NL-1719</strain>
    </source>
</reference>
<keyword evidence="2" id="KW-1185">Reference proteome</keyword>
<dbReference type="EMBL" id="ML209001">
    <property type="protein sequence ID" value="TFK59363.1"/>
    <property type="molecule type" value="Genomic_DNA"/>
</dbReference>